<evidence type="ECO:0000259" key="2">
    <source>
        <dbReference type="Pfam" id="PF03469"/>
    </source>
</evidence>
<dbReference type="AlphaFoldDB" id="A0AAU9N1Z0"/>
<dbReference type="Proteomes" id="UP001157418">
    <property type="component" value="Unassembled WGS sequence"/>
</dbReference>
<feature type="coiled-coil region" evidence="1">
    <location>
        <begin position="242"/>
        <end position="294"/>
    </location>
</feature>
<dbReference type="InterPro" id="IPR045177">
    <property type="entry name" value="FDM1-5/IDN2"/>
</dbReference>
<reference evidence="3 4" key="1">
    <citation type="submission" date="2022-01" db="EMBL/GenBank/DDBJ databases">
        <authorList>
            <person name="Xiong W."/>
            <person name="Schranz E."/>
        </authorList>
    </citation>
    <scope>NUCLEOTIDE SEQUENCE [LARGE SCALE GENOMIC DNA]</scope>
</reference>
<dbReference type="PANTHER" id="PTHR21596">
    <property type="entry name" value="RIBONUCLEASE P SUBUNIT P38"/>
    <property type="match status" value="1"/>
</dbReference>
<accession>A0AAU9N1Z0</accession>
<dbReference type="GO" id="GO:0080188">
    <property type="term" value="P:gene silencing by siRNA-directed DNA methylation"/>
    <property type="evidence" value="ECO:0007669"/>
    <property type="project" value="InterPro"/>
</dbReference>
<keyword evidence="1" id="KW-0175">Coiled coil</keyword>
<organism evidence="3 4">
    <name type="scientific">Lactuca virosa</name>
    <dbReference type="NCBI Taxonomy" id="75947"/>
    <lineage>
        <taxon>Eukaryota</taxon>
        <taxon>Viridiplantae</taxon>
        <taxon>Streptophyta</taxon>
        <taxon>Embryophyta</taxon>
        <taxon>Tracheophyta</taxon>
        <taxon>Spermatophyta</taxon>
        <taxon>Magnoliopsida</taxon>
        <taxon>eudicotyledons</taxon>
        <taxon>Gunneridae</taxon>
        <taxon>Pentapetalae</taxon>
        <taxon>asterids</taxon>
        <taxon>campanulids</taxon>
        <taxon>Asterales</taxon>
        <taxon>Asteraceae</taxon>
        <taxon>Cichorioideae</taxon>
        <taxon>Cichorieae</taxon>
        <taxon>Lactucinae</taxon>
        <taxon>Lactuca</taxon>
    </lineage>
</organism>
<gene>
    <name evidence="3" type="ORF">LVIROSA_LOCUS19977</name>
</gene>
<feature type="domain" description="Factor of DNA methylation 1-5/IDN2" evidence="2">
    <location>
        <begin position="333"/>
        <end position="413"/>
    </location>
</feature>
<evidence type="ECO:0000313" key="3">
    <source>
        <dbReference type="EMBL" id="CAH1433386.1"/>
    </source>
</evidence>
<dbReference type="Pfam" id="PF03469">
    <property type="entry name" value="XH"/>
    <property type="match status" value="1"/>
</dbReference>
<dbReference type="InterPro" id="IPR038588">
    <property type="entry name" value="XS_domain_sf"/>
</dbReference>
<dbReference type="InterPro" id="IPR005379">
    <property type="entry name" value="FDM1-5/IDN2_XH"/>
</dbReference>
<dbReference type="EMBL" id="CAKMRJ010003334">
    <property type="protein sequence ID" value="CAH1433386.1"/>
    <property type="molecule type" value="Genomic_DNA"/>
</dbReference>
<proteinExistence type="predicted"/>
<sequence>MAKPLNAAPLEPATTTTNHELISSIAPTSLPPIFYQRHCPSSPSFFSLSNQTQNEATNTSLSLYRNHCHYFSNKNGHDLKKDGALKRAKFASKRYWFDGSSFCKMDHSSGEDWVASDKSLGSSNYAWLACSDDFESQEAIGDYLRKKHELRTISDLVQEAVQTRNKTVVELASEIDRRNETLDDLQIKYIQKRVSLSSMLEEKYSLHQAFYENEMLLDEEKKREKGWVLMKVRGFGRQLDVEQKLEIRIKELKRKVQMMKHLGDEDDAAVHEKITEMNNELEINIEEMENMENLNQTLLVKERQSNDELKEVRKELIKGLKGMLSGRTNIGVKRMGEIDMKAFHDACKEKFGNEEAQIKASELCSLWQEKLKNPEWHPMKVVAVDGDNLKEVINEEDELLKNLKAEWGNGLQDWNKGKIKIKQYKKYNGKGE</sequence>
<name>A0AAU9N1Z0_9ASTR</name>
<evidence type="ECO:0000313" key="4">
    <source>
        <dbReference type="Proteomes" id="UP001157418"/>
    </source>
</evidence>
<protein>
    <recommendedName>
        <fullName evidence="2">Factor of DNA methylation 1-5/IDN2 domain-containing protein</fullName>
    </recommendedName>
</protein>
<comment type="caution">
    <text evidence="3">The sequence shown here is derived from an EMBL/GenBank/DDBJ whole genome shotgun (WGS) entry which is preliminary data.</text>
</comment>
<dbReference type="Gene3D" id="3.30.70.2890">
    <property type="entry name" value="XS domain"/>
    <property type="match status" value="1"/>
</dbReference>
<dbReference type="PANTHER" id="PTHR21596:SF3">
    <property type="entry name" value="FACTOR OF DNA METHYLATION 1-RELATED"/>
    <property type="match status" value="1"/>
</dbReference>
<keyword evidence="4" id="KW-1185">Reference proteome</keyword>
<evidence type="ECO:0000256" key="1">
    <source>
        <dbReference type="SAM" id="Coils"/>
    </source>
</evidence>